<evidence type="ECO:0000259" key="3">
    <source>
        <dbReference type="Pfam" id="PF07859"/>
    </source>
</evidence>
<keyword evidence="5" id="KW-1185">Reference proteome</keyword>
<dbReference type="InterPro" id="IPR050300">
    <property type="entry name" value="GDXG_lipolytic_enzyme"/>
</dbReference>
<organism evidence="4 5">
    <name type="scientific">Comamonas aquatica DA1877</name>
    <dbReference type="NCBI Taxonomy" id="1457173"/>
    <lineage>
        <taxon>Bacteria</taxon>
        <taxon>Pseudomonadati</taxon>
        <taxon>Pseudomonadota</taxon>
        <taxon>Betaproteobacteria</taxon>
        <taxon>Burkholderiales</taxon>
        <taxon>Comamonadaceae</taxon>
        <taxon>Comamonas</taxon>
    </lineage>
</organism>
<dbReference type="PANTHER" id="PTHR48081:SF8">
    <property type="entry name" value="ALPHA_BETA HYDROLASE FOLD-3 DOMAIN-CONTAINING PROTEIN-RELATED"/>
    <property type="match status" value="1"/>
</dbReference>
<accession>A0A014NJ76</accession>
<evidence type="ECO:0000313" key="5">
    <source>
        <dbReference type="Proteomes" id="UP000020766"/>
    </source>
</evidence>
<keyword evidence="1 4" id="KW-0378">Hydrolase</keyword>
<dbReference type="PANTHER" id="PTHR48081">
    <property type="entry name" value="AB HYDROLASE SUPERFAMILY PROTEIN C4A8.06C"/>
    <property type="match status" value="1"/>
</dbReference>
<dbReference type="GO" id="GO:0016787">
    <property type="term" value="F:hydrolase activity"/>
    <property type="evidence" value="ECO:0007669"/>
    <property type="project" value="UniProtKB-KW"/>
</dbReference>
<comment type="caution">
    <text evidence="4">The sequence shown here is derived from an EMBL/GenBank/DDBJ whole genome shotgun (WGS) entry which is preliminary data.</text>
</comment>
<keyword evidence="2" id="KW-0732">Signal</keyword>
<feature type="signal peptide" evidence="2">
    <location>
        <begin position="1"/>
        <end position="31"/>
    </location>
</feature>
<proteinExistence type="predicted"/>
<dbReference type="Gene3D" id="3.40.50.1820">
    <property type="entry name" value="alpha/beta hydrolase"/>
    <property type="match status" value="1"/>
</dbReference>
<dbReference type="AlphaFoldDB" id="A0A014NJ76"/>
<feature type="domain" description="Alpha/beta hydrolase fold-3" evidence="3">
    <location>
        <begin position="70"/>
        <end position="263"/>
    </location>
</feature>
<dbReference type="Pfam" id="PF07859">
    <property type="entry name" value="Abhydrolase_3"/>
    <property type="match status" value="1"/>
</dbReference>
<dbReference type="InterPro" id="IPR013094">
    <property type="entry name" value="AB_hydrolase_3"/>
</dbReference>
<dbReference type="PATRIC" id="fig|1457173.3.peg.2694"/>
<gene>
    <name evidence="4" type="ORF">AX13_05090</name>
</gene>
<dbReference type="EMBL" id="JBOK01000016">
    <property type="protein sequence ID" value="EXU79488.1"/>
    <property type="molecule type" value="Genomic_DNA"/>
</dbReference>
<evidence type="ECO:0000313" key="4">
    <source>
        <dbReference type="EMBL" id="EXU79488.1"/>
    </source>
</evidence>
<evidence type="ECO:0000256" key="2">
    <source>
        <dbReference type="SAM" id="SignalP"/>
    </source>
</evidence>
<protein>
    <submittedName>
        <fullName evidence="4">Alpha/beta hydrolase</fullName>
    </submittedName>
</protein>
<name>A0A014NJ76_9BURK</name>
<sequence>MVIAWFIVACGPATFAITRFCLGLLALTAMPATSSSPSSICTDSTIQVDGQEVDVRVYGKKQAGQVLPLVVHFHGGAFVSGDLDNGCTVAGLLEAAGARVVSVGYPLSPFPKPLETGYAVLQWAYKQRTRLAGAGAQVYLAGEEAGGNLAAGVALMARDQSHPPLAGQILVSPMLDPCVGTASLRAVTGTATACKWADGWLKFLGCTRDAEHPYAVPGAAQRLAGLPPSLVMVGSADPMHDEALAYADRLEGAGLLVVRHVFNQAQQWPDALLQPGGTRTCPCAAEVEEQIRHFFDTTRCRPPS</sequence>
<feature type="chain" id="PRO_5001472703" evidence="2">
    <location>
        <begin position="32"/>
        <end position="304"/>
    </location>
</feature>
<dbReference type="Proteomes" id="UP000020766">
    <property type="component" value="Unassembled WGS sequence"/>
</dbReference>
<dbReference type="SUPFAM" id="SSF53474">
    <property type="entry name" value="alpha/beta-Hydrolases"/>
    <property type="match status" value="1"/>
</dbReference>
<reference evidence="4 5" key="1">
    <citation type="submission" date="2014-01" db="EMBL/GenBank/DDBJ databases">
        <title>Interspecies Systems Biology Uncovers Metabolites Affecting C. elegans Gene Expression and Life History Traits.</title>
        <authorList>
            <person name="Watson E."/>
            <person name="Macneil L.T."/>
            <person name="Ritter A.D."/>
            <person name="Yilmaz L.S."/>
            <person name="Rosebrock A.P."/>
            <person name="Caudy A.A."/>
            <person name="Walhout A.J."/>
        </authorList>
    </citation>
    <scope>NUCLEOTIDE SEQUENCE [LARGE SCALE GENOMIC DNA]</scope>
    <source>
        <strain evidence="4 5">DA1877</strain>
    </source>
</reference>
<dbReference type="InterPro" id="IPR029058">
    <property type="entry name" value="AB_hydrolase_fold"/>
</dbReference>
<evidence type="ECO:0000256" key="1">
    <source>
        <dbReference type="ARBA" id="ARBA00022801"/>
    </source>
</evidence>